<dbReference type="GO" id="GO:0022857">
    <property type="term" value="F:transmembrane transporter activity"/>
    <property type="evidence" value="ECO:0007669"/>
    <property type="project" value="InterPro"/>
</dbReference>
<evidence type="ECO:0008006" key="9">
    <source>
        <dbReference type="Google" id="ProtNLM"/>
    </source>
</evidence>
<sequence length="544" mass="59921">EKAVDMEAIPMEKQVVESTRHEAGPEVLGSHVHSSMNRDEQEMAFFGKTQQLKRNFGFLSIAGFVCSLLSTWEGLFGVFLYGLQNGGCRFLGDNIIGNLSSTLDQSPSSLYVNLLKWVSILAPDSFGKFLSYLTGWITLIGWQSGLASVAFLGASILQGLVVLNHDEYMPTRWQGTLIFYAIIAFIVFVNTYLARWLPKIEGLVLCIHILGFFAVLIPLVYLAPHSSSEDVFKTFRNGGGWSSDGISFFVGLVTSIFSFLGADSACHMGKETTFLQKVFSPDNHLAEEIHNASTVVPWAMVFSVALNGAMGFGMLIALLFCLGDIDSALESPTGFPFIEIFRQATNSKAGATIMTCIIMVIVLAAAIGIMATSSRLLWSFARDGGVPFSRYINRVHLKTALPLYSILVSTLISLLLVLINIGSTTAFNAFISVNCSAFYSSYLIPISLLLFKRLRNDPVKDKIRWGPWYLGKKIGPLVNIGAIIYTIIALFFSFWPATEEVTLANMNWSVLIFGATVLFSVGFYFVGGKEGFKWPVVDVLKRTR</sequence>
<feature type="transmembrane region" description="Helical" evidence="6">
    <location>
        <begin position="177"/>
        <end position="195"/>
    </location>
</feature>
<dbReference type="EMBL" id="CAJVRL010000038">
    <property type="protein sequence ID" value="CAG8950590.1"/>
    <property type="molecule type" value="Genomic_DNA"/>
</dbReference>
<feature type="transmembrane region" description="Helical" evidence="6">
    <location>
        <begin position="129"/>
        <end position="157"/>
    </location>
</feature>
<feature type="transmembrane region" description="Helical" evidence="6">
    <location>
        <begin position="399"/>
        <end position="421"/>
    </location>
</feature>
<dbReference type="Proteomes" id="UP000696280">
    <property type="component" value="Unassembled WGS sequence"/>
</dbReference>
<feature type="transmembrane region" description="Helical" evidence="6">
    <location>
        <begin position="507"/>
        <end position="526"/>
    </location>
</feature>
<accession>A0A9N9KMM4</accession>
<reference evidence="7" key="1">
    <citation type="submission" date="2021-07" db="EMBL/GenBank/DDBJ databases">
        <authorList>
            <person name="Durling M."/>
        </authorList>
    </citation>
    <scope>NUCLEOTIDE SEQUENCE</scope>
</reference>
<dbReference type="InterPro" id="IPR002293">
    <property type="entry name" value="AA/rel_permease1"/>
</dbReference>
<evidence type="ECO:0000313" key="7">
    <source>
        <dbReference type="EMBL" id="CAG8950590.1"/>
    </source>
</evidence>
<gene>
    <name evidence="7" type="ORF">HYFRA_00002799</name>
</gene>
<feature type="transmembrane region" description="Helical" evidence="6">
    <location>
        <begin position="202"/>
        <end position="221"/>
    </location>
</feature>
<feature type="transmembrane region" description="Helical" evidence="6">
    <location>
        <begin position="474"/>
        <end position="495"/>
    </location>
</feature>
<evidence type="ECO:0000313" key="8">
    <source>
        <dbReference type="Proteomes" id="UP000696280"/>
    </source>
</evidence>
<dbReference type="GO" id="GO:0016020">
    <property type="term" value="C:membrane"/>
    <property type="evidence" value="ECO:0007669"/>
    <property type="project" value="UniProtKB-SubCell"/>
</dbReference>
<dbReference type="AlphaFoldDB" id="A0A9N9KMM4"/>
<organism evidence="7 8">
    <name type="scientific">Hymenoscyphus fraxineus</name>
    <dbReference type="NCBI Taxonomy" id="746836"/>
    <lineage>
        <taxon>Eukaryota</taxon>
        <taxon>Fungi</taxon>
        <taxon>Dikarya</taxon>
        <taxon>Ascomycota</taxon>
        <taxon>Pezizomycotina</taxon>
        <taxon>Leotiomycetes</taxon>
        <taxon>Helotiales</taxon>
        <taxon>Helotiaceae</taxon>
        <taxon>Hymenoscyphus</taxon>
    </lineage>
</organism>
<evidence type="ECO:0000256" key="1">
    <source>
        <dbReference type="ARBA" id="ARBA00004141"/>
    </source>
</evidence>
<dbReference type="Gene3D" id="1.20.1740.10">
    <property type="entry name" value="Amino acid/polyamine transporter I"/>
    <property type="match status" value="1"/>
</dbReference>
<keyword evidence="2" id="KW-0813">Transport</keyword>
<feature type="non-terminal residue" evidence="7">
    <location>
        <position position="1"/>
    </location>
</feature>
<keyword evidence="5 6" id="KW-0472">Membrane</keyword>
<proteinExistence type="predicted"/>
<protein>
    <recommendedName>
        <fullName evidence="9">Amino acid transporter</fullName>
    </recommendedName>
</protein>
<evidence type="ECO:0000256" key="4">
    <source>
        <dbReference type="ARBA" id="ARBA00022989"/>
    </source>
</evidence>
<comment type="caution">
    <text evidence="7">The sequence shown here is derived from an EMBL/GenBank/DDBJ whole genome shotgun (WGS) entry which is preliminary data.</text>
</comment>
<evidence type="ECO:0000256" key="5">
    <source>
        <dbReference type="ARBA" id="ARBA00023136"/>
    </source>
</evidence>
<keyword evidence="8" id="KW-1185">Reference proteome</keyword>
<keyword evidence="3 6" id="KW-0812">Transmembrane</keyword>
<dbReference type="OrthoDB" id="3257095at2759"/>
<evidence type="ECO:0000256" key="3">
    <source>
        <dbReference type="ARBA" id="ARBA00022692"/>
    </source>
</evidence>
<evidence type="ECO:0000256" key="2">
    <source>
        <dbReference type="ARBA" id="ARBA00022448"/>
    </source>
</evidence>
<evidence type="ECO:0000256" key="6">
    <source>
        <dbReference type="SAM" id="Phobius"/>
    </source>
</evidence>
<feature type="transmembrane region" description="Helical" evidence="6">
    <location>
        <begin position="241"/>
        <end position="260"/>
    </location>
</feature>
<dbReference type="Pfam" id="PF13520">
    <property type="entry name" value="AA_permease_2"/>
    <property type="match status" value="1"/>
</dbReference>
<comment type="subcellular location">
    <subcellularLocation>
        <location evidence="1">Membrane</location>
        <topology evidence="1">Multi-pass membrane protein</topology>
    </subcellularLocation>
</comment>
<keyword evidence="4 6" id="KW-1133">Transmembrane helix</keyword>
<dbReference type="PANTHER" id="PTHR45649:SF1">
    <property type="entry name" value="TRANSPORTER, PUTATIVE (EUROFUNG)-RELATED"/>
    <property type="match status" value="1"/>
</dbReference>
<feature type="transmembrane region" description="Helical" evidence="6">
    <location>
        <begin position="56"/>
        <end position="81"/>
    </location>
</feature>
<dbReference type="PANTHER" id="PTHR45649">
    <property type="entry name" value="AMINO-ACID PERMEASE BAT1"/>
    <property type="match status" value="1"/>
</dbReference>
<feature type="transmembrane region" description="Helical" evidence="6">
    <location>
        <begin position="427"/>
        <end position="451"/>
    </location>
</feature>
<feature type="transmembrane region" description="Helical" evidence="6">
    <location>
        <begin position="295"/>
        <end position="320"/>
    </location>
</feature>
<name>A0A9N9KMM4_9HELO</name>
<feature type="transmembrane region" description="Helical" evidence="6">
    <location>
        <begin position="351"/>
        <end position="378"/>
    </location>
</feature>